<proteinExistence type="predicted"/>
<dbReference type="Proteomes" id="UP000655523">
    <property type="component" value="Unassembled WGS sequence"/>
</dbReference>
<protein>
    <submittedName>
        <fullName evidence="1">Uncharacterized protein</fullName>
    </submittedName>
</protein>
<gene>
    <name evidence="1" type="ORF">GNZ13_01730</name>
</gene>
<organism evidence="1 2">
    <name type="scientific">Paraburkholderia elongata</name>
    <dbReference type="NCBI Taxonomy" id="2675747"/>
    <lineage>
        <taxon>Bacteria</taxon>
        <taxon>Pseudomonadati</taxon>
        <taxon>Pseudomonadota</taxon>
        <taxon>Betaproteobacteria</taxon>
        <taxon>Burkholderiales</taxon>
        <taxon>Burkholderiaceae</taxon>
        <taxon>Paraburkholderia</taxon>
    </lineage>
</organism>
<keyword evidence="2" id="KW-1185">Reference proteome</keyword>
<name>A0A972SG09_9BURK</name>
<evidence type="ECO:0000313" key="2">
    <source>
        <dbReference type="Proteomes" id="UP000655523"/>
    </source>
</evidence>
<comment type="caution">
    <text evidence="1">The sequence shown here is derived from an EMBL/GenBank/DDBJ whole genome shotgun (WGS) entry which is preliminary data.</text>
</comment>
<accession>A0A972SG09</accession>
<dbReference type="AlphaFoldDB" id="A0A972SG09"/>
<dbReference type="EMBL" id="WOEZ01000008">
    <property type="protein sequence ID" value="NPT53367.1"/>
    <property type="molecule type" value="Genomic_DNA"/>
</dbReference>
<reference evidence="1 2" key="1">
    <citation type="submission" date="2019-11" db="EMBL/GenBank/DDBJ databases">
        <title>Metabolism of dissolved organic matter in forest soils.</title>
        <authorList>
            <person name="Cyle K.T."/>
            <person name="Wilhelm R.C."/>
            <person name="Martinez C.E."/>
        </authorList>
    </citation>
    <scope>NUCLEOTIDE SEQUENCE [LARGE SCALE GENOMIC DNA]</scope>
    <source>
        <strain evidence="1 2">5N</strain>
    </source>
</reference>
<evidence type="ECO:0000313" key="1">
    <source>
        <dbReference type="EMBL" id="NPT53367.1"/>
    </source>
</evidence>
<sequence>MQGLTLEERDIPLYSGLSMGDTFLPLSHRPAMTAGVSLSAQTPFEWAKPAVGRTDVVQYAYNRHKYLALMHIAETAMMRIGFIELLPDY</sequence>